<gene>
    <name evidence="2" type="ORF">BD410DRAFT_810681</name>
</gene>
<dbReference type="AlphaFoldDB" id="A0A4Y7PDE5"/>
<name>A0A4Y7PDE5_9AGAM</name>
<dbReference type="VEuPathDB" id="FungiDB:BD410DRAFT_810681"/>
<feature type="region of interest" description="Disordered" evidence="1">
    <location>
        <begin position="96"/>
        <end position="118"/>
    </location>
</feature>
<evidence type="ECO:0000313" key="2">
    <source>
        <dbReference type="EMBL" id="TDL13287.1"/>
    </source>
</evidence>
<organism evidence="2 3">
    <name type="scientific">Rickenella mellea</name>
    <dbReference type="NCBI Taxonomy" id="50990"/>
    <lineage>
        <taxon>Eukaryota</taxon>
        <taxon>Fungi</taxon>
        <taxon>Dikarya</taxon>
        <taxon>Basidiomycota</taxon>
        <taxon>Agaricomycotina</taxon>
        <taxon>Agaricomycetes</taxon>
        <taxon>Hymenochaetales</taxon>
        <taxon>Rickenellaceae</taxon>
        <taxon>Rickenella</taxon>
    </lineage>
</organism>
<protein>
    <submittedName>
        <fullName evidence="2">Uncharacterized protein</fullName>
    </submittedName>
</protein>
<dbReference type="EMBL" id="ML170758">
    <property type="protein sequence ID" value="TDL13287.1"/>
    <property type="molecule type" value="Genomic_DNA"/>
</dbReference>
<feature type="compositionally biased region" description="Basic and acidic residues" evidence="1">
    <location>
        <begin position="97"/>
        <end position="107"/>
    </location>
</feature>
<proteinExistence type="predicted"/>
<accession>A0A4Y7PDE5</accession>
<reference evidence="2 3" key="1">
    <citation type="submission" date="2018-06" db="EMBL/GenBank/DDBJ databases">
        <title>A transcriptomic atlas of mushroom development highlights an independent origin of complex multicellularity.</title>
        <authorList>
            <consortium name="DOE Joint Genome Institute"/>
            <person name="Krizsan K."/>
            <person name="Almasi E."/>
            <person name="Merenyi Z."/>
            <person name="Sahu N."/>
            <person name="Viragh M."/>
            <person name="Koszo T."/>
            <person name="Mondo S."/>
            <person name="Kiss B."/>
            <person name="Balint B."/>
            <person name="Kues U."/>
            <person name="Barry K."/>
            <person name="Hegedus J.C."/>
            <person name="Henrissat B."/>
            <person name="Johnson J."/>
            <person name="Lipzen A."/>
            <person name="Ohm R."/>
            <person name="Nagy I."/>
            <person name="Pangilinan J."/>
            <person name="Yan J."/>
            <person name="Xiong Y."/>
            <person name="Grigoriev I.V."/>
            <person name="Hibbett D.S."/>
            <person name="Nagy L.G."/>
        </authorList>
    </citation>
    <scope>NUCLEOTIDE SEQUENCE [LARGE SCALE GENOMIC DNA]</scope>
    <source>
        <strain evidence="2 3">SZMC22713</strain>
    </source>
</reference>
<dbReference type="Proteomes" id="UP000294933">
    <property type="component" value="Unassembled WGS sequence"/>
</dbReference>
<sequence length="118" mass="13353">MCKIIFTLFFGRSKGPPADDFGLNGDIFAQFLTRSDITIHWVRLYDRWVLCEPFKPGRNQVNQWHPIAERRLFVPDRGTWLAVNTICRWPSTRAQKAGKDGVERAGDVGDGVASMSNG</sequence>
<evidence type="ECO:0000256" key="1">
    <source>
        <dbReference type="SAM" id="MobiDB-lite"/>
    </source>
</evidence>
<evidence type="ECO:0000313" key="3">
    <source>
        <dbReference type="Proteomes" id="UP000294933"/>
    </source>
</evidence>
<keyword evidence="3" id="KW-1185">Reference proteome</keyword>